<evidence type="ECO:0000313" key="1">
    <source>
        <dbReference type="EMBL" id="KAI3702086.1"/>
    </source>
</evidence>
<organism evidence="1 2">
    <name type="scientific">Arctium lappa</name>
    <name type="common">Greater burdock</name>
    <name type="synonym">Lappa major</name>
    <dbReference type="NCBI Taxonomy" id="4217"/>
    <lineage>
        <taxon>Eukaryota</taxon>
        <taxon>Viridiplantae</taxon>
        <taxon>Streptophyta</taxon>
        <taxon>Embryophyta</taxon>
        <taxon>Tracheophyta</taxon>
        <taxon>Spermatophyta</taxon>
        <taxon>Magnoliopsida</taxon>
        <taxon>eudicotyledons</taxon>
        <taxon>Gunneridae</taxon>
        <taxon>Pentapetalae</taxon>
        <taxon>asterids</taxon>
        <taxon>campanulids</taxon>
        <taxon>Asterales</taxon>
        <taxon>Asteraceae</taxon>
        <taxon>Carduoideae</taxon>
        <taxon>Cardueae</taxon>
        <taxon>Arctiinae</taxon>
        <taxon>Arctium</taxon>
    </lineage>
</organism>
<proteinExistence type="predicted"/>
<comment type="caution">
    <text evidence="1">The sequence shown here is derived from an EMBL/GenBank/DDBJ whole genome shotgun (WGS) entry which is preliminary data.</text>
</comment>
<reference evidence="1 2" key="2">
    <citation type="journal article" date="2022" name="Mol. Ecol. Resour.">
        <title>The genomes of chicory, endive, great burdock and yacon provide insights into Asteraceae paleo-polyploidization history and plant inulin production.</title>
        <authorList>
            <person name="Fan W."/>
            <person name="Wang S."/>
            <person name="Wang H."/>
            <person name="Wang A."/>
            <person name="Jiang F."/>
            <person name="Liu H."/>
            <person name="Zhao H."/>
            <person name="Xu D."/>
            <person name="Zhang Y."/>
        </authorList>
    </citation>
    <scope>NUCLEOTIDE SEQUENCE [LARGE SCALE GENOMIC DNA]</scope>
    <source>
        <strain evidence="2">cv. Niubang</strain>
    </source>
</reference>
<name>A0ACB8ZXP8_ARCLA</name>
<reference evidence="2" key="1">
    <citation type="journal article" date="2022" name="Mol. Ecol. Resour.">
        <title>The genomes of chicory, endive, great burdock and yacon provide insights into Asteraceae palaeo-polyploidization history and plant inulin production.</title>
        <authorList>
            <person name="Fan W."/>
            <person name="Wang S."/>
            <person name="Wang H."/>
            <person name="Wang A."/>
            <person name="Jiang F."/>
            <person name="Liu H."/>
            <person name="Zhao H."/>
            <person name="Xu D."/>
            <person name="Zhang Y."/>
        </authorList>
    </citation>
    <scope>NUCLEOTIDE SEQUENCE [LARGE SCALE GENOMIC DNA]</scope>
    <source>
        <strain evidence="2">cv. Niubang</strain>
    </source>
</reference>
<dbReference type="Proteomes" id="UP001055879">
    <property type="component" value="Linkage Group LG09"/>
</dbReference>
<dbReference type="EMBL" id="CM042055">
    <property type="protein sequence ID" value="KAI3702086.1"/>
    <property type="molecule type" value="Genomic_DNA"/>
</dbReference>
<keyword evidence="2" id="KW-1185">Reference proteome</keyword>
<protein>
    <submittedName>
        <fullName evidence="1">Uncharacterized protein</fullName>
    </submittedName>
</protein>
<evidence type="ECO:0000313" key="2">
    <source>
        <dbReference type="Proteomes" id="UP001055879"/>
    </source>
</evidence>
<accession>A0ACB8ZXP8</accession>
<sequence>MKNYRHRLLKVTRNLLKKSFSRLFQNEGDTPRNILEKVVWNKDVEVAQVLLRHHIYEREMLALIAEVKKASLSRGVIREDFDPSINYNEMKPEGW</sequence>
<gene>
    <name evidence="1" type="ORF">L6452_27745</name>
</gene>